<dbReference type="OrthoDB" id="9813569at2"/>
<dbReference type="InterPro" id="IPR011611">
    <property type="entry name" value="PfkB_dom"/>
</dbReference>
<dbReference type="AlphaFoldDB" id="A0A0P6YJH5"/>
<evidence type="ECO:0000313" key="4">
    <source>
        <dbReference type="EMBL" id="KPL89844.1"/>
    </source>
</evidence>
<dbReference type="PANTHER" id="PTHR10584:SF167">
    <property type="entry name" value="PFKB DOMAIN PROTEIN"/>
    <property type="match status" value="1"/>
</dbReference>
<dbReference type="Pfam" id="PF00294">
    <property type="entry name" value="PfkB"/>
    <property type="match status" value="1"/>
</dbReference>
<name>A0A0P6YJH5_9CHLR</name>
<dbReference type="InterPro" id="IPR029056">
    <property type="entry name" value="Ribokinase-like"/>
</dbReference>
<gene>
    <name evidence="4" type="ORF">ADN01_02885</name>
</gene>
<comment type="caution">
    <text evidence="4">The sequence shown here is derived from an EMBL/GenBank/DDBJ whole genome shotgun (WGS) entry which is preliminary data.</text>
</comment>
<dbReference type="PANTHER" id="PTHR10584">
    <property type="entry name" value="SUGAR KINASE"/>
    <property type="match status" value="1"/>
</dbReference>
<feature type="domain" description="Carbohydrate kinase PfkB" evidence="3">
    <location>
        <begin position="5"/>
        <end position="299"/>
    </location>
</feature>
<sequence>MNAIRVVSIGDLVTDLVTEIPHLPAAAGQHQVASKVQLEPGGAGNFLIAGARLGMAMTALGTVGDDWSGQALLAALQAEGVDTRSVSTQGTTTTVVSLVAADGGGHVFLGAYGQGAEVPLLPVWSAAVASAQALIGWGYTLHETRVRAAMLAGMAQARQQGLPVFFDPGPFFASAEPAYQQAALERTSVLLLTDEELPSVSPQGGSEEARVNALLARGLSGVVVKRGPHGCSIFTAQERADHPGFAVPVVDTSAAGDSFAAALIFGWLSGWPLARTAAFANAMGAAKVQKMGSGRQVPTRAEVDAVLLGHS</sequence>
<dbReference type="Gene3D" id="3.40.1190.20">
    <property type="match status" value="1"/>
</dbReference>
<dbReference type="EMBL" id="LGCM01000014">
    <property type="protein sequence ID" value="KPL89844.1"/>
    <property type="molecule type" value="Genomic_DNA"/>
</dbReference>
<dbReference type="GO" id="GO:0016301">
    <property type="term" value="F:kinase activity"/>
    <property type="evidence" value="ECO:0007669"/>
    <property type="project" value="UniProtKB-KW"/>
</dbReference>
<evidence type="ECO:0000256" key="1">
    <source>
        <dbReference type="ARBA" id="ARBA00022679"/>
    </source>
</evidence>
<evidence type="ECO:0000256" key="2">
    <source>
        <dbReference type="ARBA" id="ARBA00022777"/>
    </source>
</evidence>
<keyword evidence="2" id="KW-0418">Kinase</keyword>
<dbReference type="InterPro" id="IPR002173">
    <property type="entry name" value="Carboh/pur_kinase_PfkB_CS"/>
</dbReference>
<proteinExistence type="predicted"/>
<evidence type="ECO:0000259" key="3">
    <source>
        <dbReference type="Pfam" id="PF00294"/>
    </source>
</evidence>
<dbReference type="Proteomes" id="UP000050501">
    <property type="component" value="Unassembled WGS sequence"/>
</dbReference>
<dbReference type="STRING" id="229921.ADN01_02885"/>
<dbReference type="RefSeq" id="WP_062416992.1">
    <property type="nucleotide sequence ID" value="NZ_DF967974.1"/>
</dbReference>
<protein>
    <recommendedName>
        <fullName evidence="3">Carbohydrate kinase PfkB domain-containing protein</fullName>
    </recommendedName>
</protein>
<organism evidence="4 5">
    <name type="scientific">Levilinea saccharolytica</name>
    <dbReference type="NCBI Taxonomy" id="229921"/>
    <lineage>
        <taxon>Bacteria</taxon>
        <taxon>Bacillati</taxon>
        <taxon>Chloroflexota</taxon>
        <taxon>Anaerolineae</taxon>
        <taxon>Anaerolineales</taxon>
        <taxon>Anaerolineaceae</taxon>
        <taxon>Levilinea</taxon>
    </lineage>
</organism>
<dbReference type="SUPFAM" id="SSF53613">
    <property type="entry name" value="Ribokinase-like"/>
    <property type="match status" value="1"/>
</dbReference>
<accession>A0A0P6YJH5</accession>
<reference evidence="4 5" key="1">
    <citation type="submission" date="2015-07" db="EMBL/GenBank/DDBJ databases">
        <title>Genome sequence of Levilinea saccharolytica DSM 16555.</title>
        <authorList>
            <person name="Hemp J."/>
            <person name="Ward L.M."/>
            <person name="Pace L.A."/>
            <person name="Fischer W.W."/>
        </authorList>
    </citation>
    <scope>NUCLEOTIDE SEQUENCE [LARGE SCALE GENOMIC DNA]</scope>
    <source>
        <strain evidence="4 5">KIBI-1</strain>
    </source>
</reference>
<keyword evidence="1" id="KW-0808">Transferase</keyword>
<dbReference type="PROSITE" id="PS00584">
    <property type="entry name" value="PFKB_KINASES_2"/>
    <property type="match status" value="1"/>
</dbReference>
<evidence type="ECO:0000313" key="5">
    <source>
        <dbReference type="Proteomes" id="UP000050501"/>
    </source>
</evidence>
<keyword evidence="5" id="KW-1185">Reference proteome</keyword>